<gene>
    <name evidence="2" type="ORF">ANCCEY_13494</name>
</gene>
<dbReference type="EMBL" id="KE125682">
    <property type="protein sequence ID" value="EPB67414.1"/>
    <property type="molecule type" value="Genomic_DNA"/>
</dbReference>
<dbReference type="Gene3D" id="3.40.50.1820">
    <property type="entry name" value="alpha/beta hydrolase"/>
    <property type="match status" value="1"/>
</dbReference>
<protein>
    <submittedName>
        <fullName evidence="2">Triacylglycerol lipase</fullName>
    </submittedName>
</protein>
<dbReference type="CDD" id="cd00519">
    <property type="entry name" value="Lipase_3"/>
    <property type="match status" value="1"/>
</dbReference>
<proteinExistence type="predicted"/>
<organism evidence="2 3">
    <name type="scientific">Ancylostoma ceylanicum</name>
    <dbReference type="NCBI Taxonomy" id="53326"/>
    <lineage>
        <taxon>Eukaryota</taxon>
        <taxon>Metazoa</taxon>
        <taxon>Ecdysozoa</taxon>
        <taxon>Nematoda</taxon>
        <taxon>Chromadorea</taxon>
        <taxon>Rhabditida</taxon>
        <taxon>Rhabditina</taxon>
        <taxon>Rhabditomorpha</taxon>
        <taxon>Strongyloidea</taxon>
        <taxon>Ancylostomatidae</taxon>
        <taxon>Ancylostomatinae</taxon>
        <taxon>Ancylostoma</taxon>
    </lineage>
</organism>
<reference evidence="2 3" key="1">
    <citation type="submission" date="2013-05" db="EMBL/GenBank/DDBJ databases">
        <title>Draft genome of the parasitic nematode Anyclostoma ceylanicum.</title>
        <authorList>
            <person name="Mitreva M."/>
        </authorList>
    </citation>
    <scope>NUCLEOTIDE SEQUENCE [LARGE SCALE GENOMIC DNA]</scope>
</reference>
<accession>A0A0D6L7E5</accession>
<dbReference type="Pfam" id="PF01764">
    <property type="entry name" value="Lipase_3"/>
    <property type="match status" value="1"/>
</dbReference>
<evidence type="ECO:0000313" key="2">
    <source>
        <dbReference type="EMBL" id="EPB67414.1"/>
    </source>
</evidence>
<evidence type="ECO:0000313" key="3">
    <source>
        <dbReference type="Proteomes" id="UP000054495"/>
    </source>
</evidence>
<dbReference type="Proteomes" id="UP000054495">
    <property type="component" value="Unassembled WGS sequence"/>
</dbReference>
<evidence type="ECO:0000259" key="1">
    <source>
        <dbReference type="Pfam" id="PF01764"/>
    </source>
</evidence>
<feature type="domain" description="Fungal lipase-type" evidence="1">
    <location>
        <begin position="36"/>
        <end position="172"/>
    </location>
</feature>
<sequence>MIKFSDIQVYRQIEAPCDQDTCSGFTAVLHPQKAIVLSFRGTTSILQLIQEINKTVFVSWYRWLFGGQVSMYFGDAFVRIWNHGMGEDFVALRKMYPDYEIWVTGHSLGGAIASLASSYIIAGGYADAKKTKLVTFGQPRTGDVDYSAAHNTQAEYSFRVTHYRDIVPHIPMGKSGGYHHHQREAFYQRGMKSDEFKVCEGNESTDCSNGLYFTNSIKDHTHYFGRQVSEYGISGCV</sequence>
<dbReference type="AlphaFoldDB" id="A0A0D6L7E5"/>
<keyword evidence="3" id="KW-1185">Reference proteome</keyword>
<dbReference type="SUPFAM" id="SSF53474">
    <property type="entry name" value="alpha/beta-Hydrolases"/>
    <property type="match status" value="1"/>
</dbReference>
<dbReference type="InterPro" id="IPR002921">
    <property type="entry name" value="Fungal_lipase-type"/>
</dbReference>
<dbReference type="GO" id="GO:0006629">
    <property type="term" value="P:lipid metabolic process"/>
    <property type="evidence" value="ECO:0007669"/>
    <property type="project" value="InterPro"/>
</dbReference>
<dbReference type="InterPro" id="IPR029058">
    <property type="entry name" value="AB_hydrolase_fold"/>
</dbReference>
<dbReference type="PANTHER" id="PTHR45908">
    <property type="entry name" value="PROTEIN CBG11750-RELATED"/>
    <property type="match status" value="1"/>
</dbReference>
<name>A0A0D6L7E5_9BILA</name>